<comment type="caution">
    <text evidence="2">The sequence shown here is derived from an EMBL/GenBank/DDBJ whole genome shotgun (WGS) entry which is preliminary data.</text>
</comment>
<name>A0AAV4NYV3_CAEEX</name>
<dbReference type="AlphaFoldDB" id="A0AAV4NYV3"/>
<proteinExistence type="predicted"/>
<evidence type="ECO:0000313" key="2">
    <source>
        <dbReference type="EMBL" id="GIX88925.1"/>
    </source>
</evidence>
<keyword evidence="3" id="KW-1185">Reference proteome</keyword>
<dbReference type="Proteomes" id="UP001054945">
    <property type="component" value="Unassembled WGS sequence"/>
</dbReference>
<evidence type="ECO:0000313" key="3">
    <source>
        <dbReference type="Proteomes" id="UP001054945"/>
    </source>
</evidence>
<reference evidence="2 3" key="1">
    <citation type="submission" date="2021-06" db="EMBL/GenBank/DDBJ databases">
        <title>Caerostris extrusa draft genome.</title>
        <authorList>
            <person name="Kono N."/>
            <person name="Arakawa K."/>
        </authorList>
    </citation>
    <scope>NUCLEOTIDE SEQUENCE [LARGE SCALE GENOMIC DNA]</scope>
</reference>
<protein>
    <submittedName>
        <fullName evidence="2">Uncharacterized protein</fullName>
    </submittedName>
</protein>
<feature type="region of interest" description="Disordered" evidence="1">
    <location>
        <begin position="63"/>
        <end position="85"/>
    </location>
</feature>
<gene>
    <name evidence="2" type="ORF">CEXT_582031</name>
</gene>
<evidence type="ECO:0000256" key="1">
    <source>
        <dbReference type="SAM" id="MobiDB-lite"/>
    </source>
</evidence>
<dbReference type="EMBL" id="BPLR01003806">
    <property type="protein sequence ID" value="GIX88925.1"/>
    <property type="molecule type" value="Genomic_DNA"/>
</dbReference>
<accession>A0AAV4NYV3</accession>
<sequence length="85" mass="9790">MLSELVLYTSGPSRVHFKSRQIRRRRGQSRRRLSRGLLRQVQQNDSFAVIVSFPWHLSEFTTGGSCRGGRECSQIRKHSPPPPNN</sequence>
<organism evidence="2 3">
    <name type="scientific">Caerostris extrusa</name>
    <name type="common">Bark spider</name>
    <name type="synonym">Caerostris bankana</name>
    <dbReference type="NCBI Taxonomy" id="172846"/>
    <lineage>
        <taxon>Eukaryota</taxon>
        <taxon>Metazoa</taxon>
        <taxon>Ecdysozoa</taxon>
        <taxon>Arthropoda</taxon>
        <taxon>Chelicerata</taxon>
        <taxon>Arachnida</taxon>
        <taxon>Araneae</taxon>
        <taxon>Araneomorphae</taxon>
        <taxon>Entelegynae</taxon>
        <taxon>Araneoidea</taxon>
        <taxon>Araneidae</taxon>
        <taxon>Caerostris</taxon>
    </lineage>
</organism>